<dbReference type="AlphaFoldDB" id="J3LDL5"/>
<dbReference type="Gramene" id="OB02G27320.1">
    <property type="protein sequence ID" value="OB02G27320.1"/>
    <property type="gene ID" value="OB02G27320"/>
</dbReference>
<evidence type="ECO:0000256" key="1">
    <source>
        <dbReference type="SAM" id="MobiDB-lite"/>
    </source>
</evidence>
<dbReference type="Proteomes" id="UP000006038">
    <property type="component" value="Unassembled WGS sequence"/>
</dbReference>
<feature type="region of interest" description="Disordered" evidence="1">
    <location>
        <begin position="65"/>
        <end position="86"/>
    </location>
</feature>
<protein>
    <submittedName>
        <fullName evidence="2">Uncharacterized protein</fullName>
    </submittedName>
</protein>
<evidence type="ECO:0000313" key="3">
    <source>
        <dbReference type="Proteomes" id="UP000006038"/>
    </source>
</evidence>
<accession>J3LDL5</accession>
<sequence>MFVADEEAAAMVAAAASSCCRRHGVEVRGDTRHAAVQGEAPGDGQLQQLLRLLAPGPGAAVRPVAAAQRHWSRGPRQPMNPPKKTYTCRERCIDNIDRYHRLS</sequence>
<organism evidence="2">
    <name type="scientific">Oryza brachyantha</name>
    <name type="common">malo sina</name>
    <dbReference type="NCBI Taxonomy" id="4533"/>
    <lineage>
        <taxon>Eukaryota</taxon>
        <taxon>Viridiplantae</taxon>
        <taxon>Streptophyta</taxon>
        <taxon>Embryophyta</taxon>
        <taxon>Tracheophyta</taxon>
        <taxon>Spermatophyta</taxon>
        <taxon>Magnoliopsida</taxon>
        <taxon>Liliopsida</taxon>
        <taxon>Poales</taxon>
        <taxon>Poaceae</taxon>
        <taxon>BOP clade</taxon>
        <taxon>Oryzoideae</taxon>
        <taxon>Oryzeae</taxon>
        <taxon>Oryzinae</taxon>
        <taxon>Oryza</taxon>
    </lineage>
</organism>
<dbReference type="EnsemblPlants" id="OB02G27320.1">
    <property type="protein sequence ID" value="OB02G27320.1"/>
    <property type="gene ID" value="OB02G27320"/>
</dbReference>
<evidence type="ECO:0000313" key="2">
    <source>
        <dbReference type="EnsemblPlants" id="OB02G27320.1"/>
    </source>
</evidence>
<proteinExistence type="predicted"/>
<dbReference type="HOGENOM" id="CLU_2267905_0_0_1"/>
<keyword evidence="3" id="KW-1185">Reference proteome</keyword>
<name>J3LDL5_ORYBR</name>
<reference evidence="2" key="1">
    <citation type="submission" date="2013-04" db="UniProtKB">
        <authorList>
            <consortium name="EnsemblPlants"/>
        </authorList>
    </citation>
    <scope>IDENTIFICATION</scope>
</reference>